<feature type="transmembrane region" description="Helical" evidence="1">
    <location>
        <begin position="60"/>
        <end position="79"/>
    </location>
</feature>
<reference evidence="2" key="1">
    <citation type="submission" date="2016-12" db="EMBL/GenBank/DDBJ databases">
        <title>The genomes of Aspergillus section Nigri reveals drivers in fungal speciation.</title>
        <authorList>
            <consortium name="DOE Joint Genome Institute"/>
            <person name="Vesth T.C."/>
            <person name="Nybo J."/>
            <person name="Theobald S."/>
            <person name="Brandl J."/>
            <person name="Frisvad J.C."/>
            <person name="Nielsen K.F."/>
            <person name="Lyhne E.K."/>
            <person name="Kogle M.E."/>
            <person name="Kuo A."/>
            <person name="Riley R."/>
            <person name="Clum A."/>
            <person name="Nolan M."/>
            <person name="Lipzen A."/>
            <person name="Salamov A."/>
            <person name="Henrissat B."/>
            <person name="Wiebenga A."/>
            <person name="De Vries R.P."/>
            <person name="Grigoriev I.V."/>
            <person name="Mortensen U.H."/>
            <person name="Andersen M.R."/>
            <person name="Baker S.E."/>
        </authorList>
    </citation>
    <scope>NUCLEOTIDE SEQUENCE [LARGE SCALE GENOMIC DNA]</scope>
    <source>
        <strain evidence="2">CBS 113365</strain>
    </source>
</reference>
<keyword evidence="1" id="KW-0472">Membrane</keyword>
<feature type="non-terminal residue" evidence="2">
    <location>
        <position position="1"/>
    </location>
</feature>
<dbReference type="AlphaFoldDB" id="A0A319B1G3"/>
<evidence type="ECO:0000256" key="1">
    <source>
        <dbReference type="SAM" id="Phobius"/>
    </source>
</evidence>
<dbReference type="EMBL" id="KZ821647">
    <property type="protein sequence ID" value="PYH64000.1"/>
    <property type="molecule type" value="Genomic_DNA"/>
</dbReference>
<organism evidence="2 3">
    <name type="scientific">Aspergillus vadensis (strain CBS 113365 / IMI 142717 / IBT 24658)</name>
    <dbReference type="NCBI Taxonomy" id="1448311"/>
    <lineage>
        <taxon>Eukaryota</taxon>
        <taxon>Fungi</taxon>
        <taxon>Dikarya</taxon>
        <taxon>Ascomycota</taxon>
        <taxon>Pezizomycotina</taxon>
        <taxon>Eurotiomycetes</taxon>
        <taxon>Eurotiomycetidae</taxon>
        <taxon>Eurotiales</taxon>
        <taxon>Aspergillaceae</taxon>
        <taxon>Aspergillus</taxon>
        <taxon>Aspergillus subgen. Circumdati</taxon>
    </lineage>
</organism>
<proteinExistence type="predicted"/>
<sequence>NILYYTKSAPLDNSKPNFQAISDKDILTYENNTSNRDIISEINSIIINKLPEYSNNITDISIKALIILICEYILFYNILNLATSRRLSLPCDVHIRWPGHHGDNVVGVLYFQAKKQK</sequence>
<name>A0A319B1G3_ASPVC</name>
<keyword evidence="1" id="KW-0812">Transmembrane</keyword>
<evidence type="ECO:0000313" key="2">
    <source>
        <dbReference type="EMBL" id="PYH64000.1"/>
    </source>
</evidence>
<accession>A0A319B1G3</accession>
<evidence type="ECO:0000313" key="3">
    <source>
        <dbReference type="Proteomes" id="UP000248405"/>
    </source>
</evidence>
<keyword evidence="3" id="KW-1185">Reference proteome</keyword>
<dbReference type="GeneID" id="37208923"/>
<feature type="non-terminal residue" evidence="2">
    <location>
        <position position="117"/>
    </location>
</feature>
<protein>
    <submittedName>
        <fullName evidence="2">Uncharacterized protein</fullName>
    </submittedName>
</protein>
<keyword evidence="1" id="KW-1133">Transmembrane helix</keyword>
<dbReference type="Proteomes" id="UP000248405">
    <property type="component" value="Unassembled WGS sequence"/>
</dbReference>
<dbReference type="RefSeq" id="XP_025557794.1">
    <property type="nucleotide sequence ID" value="XM_025704331.1"/>
</dbReference>
<gene>
    <name evidence="2" type="ORF">BO88DRAFT_375329</name>
</gene>